<accession>X6LNB7</accession>
<feature type="non-terminal residue" evidence="1">
    <location>
        <position position="1"/>
    </location>
</feature>
<protein>
    <submittedName>
        <fullName evidence="1">Uncharacterized protein</fullName>
    </submittedName>
</protein>
<keyword evidence="2" id="KW-1185">Reference proteome</keyword>
<comment type="caution">
    <text evidence="1">The sequence shown here is derived from an EMBL/GenBank/DDBJ whole genome shotgun (WGS) entry which is preliminary data.</text>
</comment>
<name>X6LNB7_RETFI</name>
<organism evidence="1 2">
    <name type="scientific">Reticulomyxa filosa</name>
    <dbReference type="NCBI Taxonomy" id="46433"/>
    <lineage>
        <taxon>Eukaryota</taxon>
        <taxon>Sar</taxon>
        <taxon>Rhizaria</taxon>
        <taxon>Retaria</taxon>
        <taxon>Foraminifera</taxon>
        <taxon>Monothalamids</taxon>
        <taxon>Reticulomyxidae</taxon>
        <taxon>Reticulomyxa</taxon>
    </lineage>
</organism>
<proteinExistence type="predicted"/>
<sequence>DAKIIELTNDIQQVQSASKLFNCLNIALPKCYNEFNENQIISQDLQMGQVNKEIMDVIRRNIFICVYWMDLMKYLTSLINNNNQRHF</sequence>
<dbReference type="EMBL" id="ASPP01034125">
    <property type="protein sequence ID" value="ETO03114.1"/>
    <property type="molecule type" value="Genomic_DNA"/>
</dbReference>
<dbReference type="Proteomes" id="UP000023152">
    <property type="component" value="Unassembled WGS sequence"/>
</dbReference>
<dbReference type="OrthoDB" id="2443807at2759"/>
<gene>
    <name evidence="1" type="ORF">RFI_34296</name>
</gene>
<dbReference type="AlphaFoldDB" id="X6LNB7"/>
<evidence type="ECO:0000313" key="1">
    <source>
        <dbReference type="EMBL" id="ETO03114.1"/>
    </source>
</evidence>
<reference evidence="1 2" key="1">
    <citation type="journal article" date="2013" name="Curr. Biol.">
        <title>The Genome of the Foraminiferan Reticulomyxa filosa.</title>
        <authorList>
            <person name="Glockner G."/>
            <person name="Hulsmann N."/>
            <person name="Schleicher M."/>
            <person name="Noegel A.A."/>
            <person name="Eichinger L."/>
            <person name="Gallinger C."/>
            <person name="Pawlowski J."/>
            <person name="Sierra R."/>
            <person name="Euteneuer U."/>
            <person name="Pillet L."/>
            <person name="Moustafa A."/>
            <person name="Platzer M."/>
            <person name="Groth M."/>
            <person name="Szafranski K."/>
            <person name="Schliwa M."/>
        </authorList>
    </citation>
    <scope>NUCLEOTIDE SEQUENCE [LARGE SCALE GENOMIC DNA]</scope>
</reference>
<evidence type="ECO:0000313" key="2">
    <source>
        <dbReference type="Proteomes" id="UP000023152"/>
    </source>
</evidence>